<sequence length="1051" mass="114587">VALGVGEQAVCEAPGSNSDLHVQAKLALLNLGSCSLDNEPYGGAAFGYSDFETGVHVLDGVGWAREGTHKFCPYETIQPWASISKSVTGVIAANLAAEGLLDLDVDIGEYLNSELYGMTYNRPQFFVTCSSNANPDGPMPRDGCPDGDTVGSQVISFEEAFISTRMLLAHRAGYGDWGSSTYILTWQDNQLQWIKSFNRPPGRLEEINHGHNMTWSVKTGNLHQLNLAGKPGAGYLYSNHGYAVLIASGLSYDELVDKYISKRLGIKTLHTLRENTDNGEAEAFGYGDSVLTNCQFLGFTRDAAWHASGGGHASTLEDLHKYAVALATFDARLLPTMDFLNSLTPQQMAATGYVMPAPGKLDAMSTFWEHEVVGAGSLGSTFGYAFGINRWYTRNVNTIPADPTTHWQFLSQAIHGGSWTTTFTEMAIHWRRLADNSLPGAANVGAKVFTVLSNARNDRNRTGTNSADAVKAAMENAVANGMSYTESDFLMVAYGRDKNDPLCSGCASGYREWRTVSHVTPTAMQRILPDMPNHPIQNEPLTFDLVWENGEGNGNNCNVGSTVDAVLDPKGLHSQITEVDKVLNPGIGGFDSGTTNPPDTWLVDNYNQFTDNAVEVQPYSDRWTKFKTAGFFPLQIQGNTRTDGVTCFLGTWARKSTVDANDFSIQRDVKPSDVDLHGQGKIPTSVSVYYDPNSTDVLSTVVWRQESEPDESKSYWIPRVGGSTALTFQQFDQFYEANFERCTIVEKLVDIRRLDTATGGTTTGGTAGGVDPPKKTVEVCECWMPVLIDAYSVPNTRKGDLEDRYMSVWKRVEVVNGYAKVRIPEAEFQDLVRKAACDGYKVKALTRYRVSNDIDDGFYVAAIFEQEKCFEGGDIAPPNTLDLCRDQGVDGFLDKAPSAGSSLPSTDARSLWNAAAIPDPLPLNAEREEHDFAGGRLEFLSFDLCPEKGNRDIQRCDRGKMLTTDHCNNNVCVDDPTTGASGGTKFTTGTRTATITLGAVAVLGAGATLYHRNRRRSTLDDVARRTSQGSVVDPAANPRLSGQSDLSVPEV</sequence>
<dbReference type="PANTHER" id="PTHR43283">
    <property type="entry name" value="BETA-LACTAMASE-RELATED"/>
    <property type="match status" value="1"/>
</dbReference>
<feature type="compositionally biased region" description="Polar residues" evidence="1">
    <location>
        <begin position="1040"/>
        <end position="1051"/>
    </location>
</feature>
<dbReference type="Gene3D" id="3.40.710.10">
    <property type="entry name" value="DD-peptidase/beta-lactamase superfamily"/>
    <property type="match status" value="1"/>
</dbReference>
<evidence type="ECO:0000313" key="4">
    <source>
        <dbReference type="Proteomes" id="UP001642464"/>
    </source>
</evidence>
<feature type="domain" description="Beta-lactamase-related" evidence="2">
    <location>
        <begin position="54"/>
        <end position="350"/>
    </location>
</feature>
<dbReference type="Pfam" id="PF00144">
    <property type="entry name" value="Beta-lactamase"/>
    <property type="match status" value="1"/>
</dbReference>
<evidence type="ECO:0000259" key="2">
    <source>
        <dbReference type="Pfam" id="PF00144"/>
    </source>
</evidence>
<evidence type="ECO:0000313" key="3">
    <source>
        <dbReference type="EMBL" id="CAK9003378.1"/>
    </source>
</evidence>
<reference evidence="3 4" key="1">
    <citation type="submission" date="2024-02" db="EMBL/GenBank/DDBJ databases">
        <authorList>
            <person name="Chen Y."/>
            <person name="Shah S."/>
            <person name="Dougan E. K."/>
            <person name="Thang M."/>
            <person name="Chan C."/>
        </authorList>
    </citation>
    <scope>NUCLEOTIDE SEQUENCE [LARGE SCALE GENOMIC DNA]</scope>
</reference>
<gene>
    <name evidence="3" type="ORF">SCF082_LOCUS7715</name>
</gene>
<evidence type="ECO:0000256" key="1">
    <source>
        <dbReference type="SAM" id="MobiDB-lite"/>
    </source>
</evidence>
<proteinExistence type="predicted"/>
<feature type="region of interest" description="Disordered" evidence="1">
    <location>
        <begin position="1019"/>
        <end position="1051"/>
    </location>
</feature>
<name>A0ABP0IL94_9DINO</name>
<dbReference type="InterPro" id="IPR001466">
    <property type="entry name" value="Beta-lactam-related"/>
</dbReference>
<dbReference type="InterPro" id="IPR012338">
    <property type="entry name" value="Beta-lactam/transpept-like"/>
</dbReference>
<organism evidence="3 4">
    <name type="scientific">Durusdinium trenchii</name>
    <dbReference type="NCBI Taxonomy" id="1381693"/>
    <lineage>
        <taxon>Eukaryota</taxon>
        <taxon>Sar</taxon>
        <taxon>Alveolata</taxon>
        <taxon>Dinophyceae</taxon>
        <taxon>Suessiales</taxon>
        <taxon>Symbiodiniaceae</taxon>
        <taxon>Durusdinium</taxon>
    </lineage>
</organism>
<comment type="caution">
    <text evidence="3">The sequence shown here is derived from an EMBL/GenBank/DDBJ whole genome shotgun (WGS) entry which is preliminary data.</text>
</comment>
<protein>
    <submittedName>
        <fullName evidence="3">Beta-lactamase domain-containing protein</fullName>
    </submittedName>
</protein>
<dbReference type="InterPro" id="IPR050789">
    <property type="entry name" value="Diverse_Enzym_Activities"/>
</dbReference>
<dbReference type="Proteomes" id="UP001642464">
    <property type="component" value="Unassembled WGS sequence"/>
</dbReference>
<dbReference type="SUPFAM" id="SSF56601">
    <property type="entry name" value="beta-lactamase/transpeptidase-like"/>
    <property type="match status" value="1"/>
</dbReference>
<keyword evidence="4" id="KW-1185">Reference proteome</keyword>
<accession>A0ABP0IL94</accession>
<feature type="non-terminal residue" evidence="3">
    <location>
        <position position="1"/>
    </location>
</feature>
<dbReference type="EMBL" id="CAXAMM010004382">
    <property type="protein sequence ID" value="CAK9003378.1"/>
    <property type="molecule type" value="Genomic_DNA"/>
</dbReference>